<name>B8INR0_METNO</name>
<keyword evidence="1" id="KW-0732">Signal</keyword>
<evidence type="ECO:0000313" key="2">
    <source>
        <dbReference type="EMBL" id="ACL58426.1"/>
    </source>
</evidence>
<reference evidence="2 3" key="1">
    <citation type="submission" date="2009-01" db="EMBL/GenBank/DDBJ databases">
        <title>Complete sequence of chromosome of Methylobacterium nodulans ORS 2060.</title>
        <authorList>
            <consortium name="US DOE Joint Genome Institute"/>
            <person name="Lucas S."/>
            <person name="Copeland A."/>
            <person name="Lapidus A."/>
            <person name="Glavina del Rio T."/>
            <person name="Dalin E."/>
            <person name="Tice H."/>
            <person name="Bruce D."/>
            <person name="Goodwin L."/>
            <person name="Pitluck S."/>
            <person name="Sims D."/>
            <person name="Brettin T."/>
            <person name="Detter J.C."/>
            <person name="Han C."/>
            <person name="Larimer F."/>
            <person name="Land M."/>
            <person name="Hauser L."/>
            <person name="Kyrpides N."/>
            <person name="Ivanova N."/>
            <person name="Marx C.J."/>
            <person name="Richardson P."/>
        </authorList>
    </citation>
    <scope>NUCLEOTIDE SEQUENCE [LARGE SCALE GENOMIC DNA]</scope>
    <source>
        <strain evidence="3">LMG 21967 / CNCM I-2342 / ORS 2060</strain>
    </source>
</reference>
<proteinExistence type="predicted"/>
<feature type="signal peptide" evidence="1">
    <location>
        <begin position="1"/>
        <end position="27"/>
    </location>
</feature>
<organism evidence="2 3">
    <name type="scientific">Methylobacterium nodulans (strain LMG 21967 / CNCM I-2342 / ORS 2060)</name>
    <dbReference type="NCBI Taxonomy" id="460265"/>
    <lineage>
        <taxon>Bacteria</taxon>
        <taxon>Pseudomonadati</taxon>
        <taxon>Pseudomonadota</taxon>
        <taxon>Alphaproteobacteria</taxon>
        <taxon>Hyphomicrobiales</taxon>
        <taxon>Methylobacteriaceae</taxon>
        <taxon>Methylobacterium</taxon>
    </lineage>
</organism>
<protein>
    <submittedName>
        <fullName evidence="2">Uncharacterized protein</fullName>
    </submittedName>
</protein>
<gene>
    <name evidence="2" type="ordered locus">Mnod_3516</name>
</gene>
<dbReference type="EMBL" id="CP001349">
    <property type="protein sequence ID" value="ACL58426.1"/>
    <property type="molecule type" value="Genomic_DNA"/>
</dbReference>
<keyword evidence="3" id="KW-1185">Reference proteome</keyword>
<evidence type="ECO:0000256" key="1">
    <source>
        <dbReference type="SAM" id="SignalP"/>
    </source>
</evidence>
<accession>B8INR0</accession>
<dbReference type="KEGG" id="mno:Mnod_3516"/>
<dbReference type="AlphaFoldDB" id="B8INR0"/>
<sequence length="99" mass="10615">MWSLKKLSQIFLASLLISVSMSHPVLAKNKIYTGMCVCKKKGNVKATYSATTECTKAKDHPGCDAAKQACLGDQENINACNNLGGTLIQSTKTCKSVEC</sequence>
<feature type="chain" id="PRO_5002874698" evidence="1">
    <location>
        <begin position="28"/>
        <end position="99"/>
    </location>
</feature>
<evidence type="ECO:0000313" key="3">
    <source>
        <dbReference type="Proteomes" id="UP000008207"/>
    </source>
</evidence>
<dbReference type="Proteomes" id="UP000008207">
    <property type="component" value="Chromosome"/>
</dbReference>
<dbReference type="HOGENOM" id="CLU_2317067_0_0_5"/>